<dbReference type="InterPro" id="IPR038740">
    <property type="entry name" value="BioF2-like_GNAT_dom"/>
</dbReference>
<evidence type="ECO:0000259" key="1">
    <source>
        <dbReference type="Pfam" id="PF13480"/>
    </source>
</evidence>
<proteinExistence type="predicted"/>
<evidence type="ECO:0000313" key="2">
    <source>
        <dbReference type="EMBL" id="SMC11607.1"/>
    </source>
</evidence>
<dbReference type="PANTHER" id="PTHR36174">
    <property type="entry name" value="LIPID II:GLYCINE GLYCYLTRANSFERASE"/>
    <property type="match status" value="1"/>
</dbReference>
<dbReference type="EMBL" id="FWXB01000004">
    <property type="protein sequence ID" value="SMC11607.1"/>
    <property type="molecule type" value="Genomic_DNA"/>
</dbReference>
<sequence length="308" mass="34752">MEFIRSDARDFPATPCALQQSAGYAHALRELGVQSETYVAKDGTCHIAKLHVLRRRIGPMNIAWLPRGPVWATDTPPEQRARLMRTLRKVGTTSTTWIISSETPQETRLFPHLVLMSPQYVAEIDLTADTETRLAAMHGKWRNRLRHAERSELHIRQRPFRSDRDLNVLVFEASQRKQRGYKALPPDFVLAWEKAGPKSSRLFTAMRGNTPLAHLLVLLHKPVATYHIGWSGAEGRRLSAHNLALWEAAAWLTGKGYLRFDLGNVDTQNAPGLARFKIGSGARIRPLGPTCLHLPHLPFGRRPRHDAA</sequence>
<dbReference type="Gene3D" id="3.40.630.30">
    <property type="match status" value="1"/>
</dbReference>
<evidence type="ECO:0000313" key="3">
    <source>
        <dbReference type="Proteomes" id="UP000193224"/>
    </source>
</evidence>
<organism evidence="2 3">
    <name type="scientific">Roseovarius aestuarii</name>
    <dbReference type="NCBI Taxonomy" id="475083"/>
    <lineage>
        <taxon>Bacteria</taxon>
        <taxon>Pseudomonadati</taxon>
        <taxon>Pseudomonadota</taxon>
        <taxon>Alphaproteobacteria</taxon>
        <taxon>Rhodobacterales</taxon>
        <taxon>Roseobacteraceae</taxon>
        <taxon>Roseovarius</taxon>
    </lineage>
</organism>
<dbReference type="Pfam" id="PF13480">
    <property type="entry name" value="Acetyltransf_6"/>
    <property type="match status" value="1"/>
</dbReference>
<dbReference type="AlphaFoldDB" id="A0A1X7BPS5"/>
<dbReference type="Proteomes" id="UP000193224">
    <property type="component" value="Unassembled WGS sequence"/>
</dbReference>
<protein>
    <submittedName>
        <fullName evidence="2">FemAB family protein</fullName>
    </submittedName>
</protein>
<keyword evidence="3" id="KW-1185">Reference proteome</keyword>
<accession>A0A1X7BPS5</accession>
<dbReference type="RefSeq" id="WP_085799577.1">
    <property type="nucleotide sequence ID" value="NZ_FWXB01000004.1"/>
</dbReference>
<name>A0A1X7BPS5_9RHOB</name>
<gene>
    <name evidence="2" type="ORF">ROA7745_01422</name>
</gene>
<dbReference type="SUPFAM" id="SSF55729">
    <property type="entry name" value="Acyl-CoA N-acyltransferases (Nat)"/>
    <property type="match status" value="1"/>
</dbReference>
<reference evidence="2 3" key="1">
    <citation type="submission" date="2017-03" db="EMBL/GenBank/DDBJ databases">
        <authorList>
            <person name="Afonso C.L."/>
            <person name="Miller P.J."/>
            <person name="Scott M.A."/>
            <person name="Spackman E."/>
            <person name="Goraichik I."/>
            <person name="Dimitrov K.M."/>
            <person name="Suarez D.L."/>
            <person name="Swayne D.E."/>
        </authorList>
    </citation>
    <scope>NUCLEOTIDE SEQUENCE [LARGE SCALE GENOMIC DNA]</scope>
    <source>
        <strain evidence="2 3">CECT 7745</strain>
    </source>
</reference>
<dbReference type="InterPro" id="IPR016181">
    <property type="entry name" value="Acyl_CoA_acyltransferase"/>
</dbReference>
<dbReference type="PANTHER" id="PTHR36174:SF1">
    <property type="entry name" value="LIPID II:GLYCINE GLYCYLTRANSFERASE"/>
    <property type="match status" value="1"/>
</dbReference>
<dbReference type="InterPro" id="IPR050644">
    <property type="entry name" value="PG_Glycine_Bridge_Synth"/>
</dbReference>
<dbReference type="OrthoDB" id="341858at2"/>
<feature type="domain" description="BioF2-like acetyltransferase" evidence="1">
    <location>
        <begin position="142"/>
        <end position="264"/>
    </location>
</feature>